<evidence type="ECO:0000256" key="8">
    <source>
        <dbReference type="ARBA" id="ARBA00022982"/>
    </source>
</evidence>
<dbReference type="PANTHER" id="PTHR30529:SF7">
    <property type="entry name" value="CYTOCHROME B561 BACTERIAL_NI-HYDROGENASE DOMAIN-CONTAINING PROTEIN"/>
    <property type="match status" value="1"/>
</dbReference>
<evidence type="ECO:0000256" key="12">
    <source>
        <dbReference type="ARBA" id="ARBA00037975"/>
    </source>
</evidence>
<evidence type="ECO:0000256" key="13">
    <source>
        <dbReference type="SAM" id="Phobius"/>
    </source>
</evidence>
<evidence type="ECO:0000259" key="14">
    <source>
        <dbReference type="SMART" id="SM00867"/>
    </source>
</evidence>
<accession>A0A073IW61</accession>
<keyword evidence="9 13" id="KW-1133">Transmembrane helix</keyword>
<evidence type="ECO:0000256" key="11">
    <source>
        <dbReference type="ARBA" id="ARBA00023136"/>
    </source>
</evidence>
<dbReference type="Gene3D" id="2.40.128.110">
    <property type="entry name" value="Lipid/polyisoprenoid-binding, YceI-like"/>
    <property type="match status" value="1"/>
</dbReference>
<comment type="cofactor">
    <cofactor evidence="1">
        <name>heme b</name>
        <dbReference type="ChEBI" id="CHEBI:60344"/>
    </cofactor>
</comment>
<dbReference type="Proteomes" id="UP000027746">
    <property type="component" value="Unassembled WGS sequence"/>
</dbReference>
<dbReference type="Pfam" id="PF04264">
    <property type="entry name" value="YceI"/>
    <property type="match status" value="1"/>
</dbReference>
<dbReference type="InterPro" id="IPR016174">
    <property type="entry name" value="Di-haem_cyt_TM"/>
</dbReference>
<protein>
    <submittedName>
        <fullName evidence="15">Cytochrome</fullName>
    </submittedName>
</protein>
<evidence type="ECO:0000256" key="3">
    <source>
        <dbReference type="ARBA" id="ARBA00022448"/>
    </source>
</evidence>
<name>A0A073IW61_9RHOB</name>
<evidence type="ECO:0000256" key="5">
    <source>
        <dbReference type="ARBA" id="ARBA00022617"/>
    </source>
</evidence>
<dbReference type="SMART" id="SM00867">
    <property type="entry name" value="YceI"/>
    <property type="match status" value="1"/>
</dbReference>
<feature type="transmembrane region" description="Helical" evidence="13">
    <location>
        <begin position="203"/>
        <end position="222"/>
    </location>
</feature>
<dbReference type="InterPro" id="IPR011577">
    <property type="entry name" value="Cyt_b561_bac/Ni-Hgenase"/>
</dbReference>
<keyword evidence="5" id="KW-0349">Heme</keyword>
<evidence type="ECO:0000313" key="15">
    <source>
        <dbReference type="EMBL" id="KEJ94558.1"/>
    </source>
</evidence>
<evidence type="ECO:0000256" key="2">
    <source>
        <dbReference type="ARBA" id="ARBA00004651"/>
    </source>
</evidence>
<evidence type="ECO:0000256" key="9">
    <source>
        <dbReference type="ARBA" id="ARBA00022989"/>
    </source>
</evidence>
<evidence type="ECO:0000256" key="4">
    <source>
        <dbReference type="ARBA" id="ARBA00022475"/>
    </source>
</evidence>
<dbReference type="EMBL" id="JAMD01000012">
    <property type="protein sequence ID" value="KEJ94558.1"/>
    <property type="molecule type" value="Genomic_DNA"/>
</dbReference>
<dbReference type="GO" id="GO:0046872">
    <property type="term" value="F:metal ion binding"/>
    <property type="evidence" value="ECO:0007669"/>
    <property type="project" value="UniProtKB-KW"/>
</dbReference>
<organism evidence="15 16">
    <name type="scientific">Pseudosulfitobacter pseudonitzschiae</name>
    <dbReference type="NCBI Taxonomy" id="1402135"/>
    <lineage>
        <taxon>Bacteria</taxon>
        <taxon>Pseudomonadati</taxon>
        <taxon>Pseudomonadota</taxon>
        <taxon>Alphaproteobacteria</taxon>
        <taxon>Rhodobacterales</taxon>
        <taxon>Roseobacteraceae</taxon>
        <taxon>Pseudosulfitobacter</taxon>
    </lineage>
</organism>
<evidence type="ECO:0000256" key="6">
    <source>
        <dbReference type="ARBA" id="ARBA00022692"/>
    </source>
</evidence>
<feature type="transmembrane region" description="Helical" evidence="13">
    <location>
        <begin position="16"/>
        <end position="35"/>
    </location>
</feature>
<reference evidence="15 16" key="1">
    <citation type="submission" date="2014-01" db="EMBL/GenBank/DDBJ databases">
        <title>Sulfitobacter sp. H3 (MCCC 1A00686) Genome Sequencing.</title>
        <authorList>
            <person name="Lai Q."/>
            <person name="Hong Z."/>
        </authorList>
    </citation>
    <scope>NUCLEOTIDE SEQUENCE [LARGE SCALE GENOMIC DNA]</scope>
    <source>
        <strain evidence="15 16">H3</strain>
    </source>
</reference>
<feature type="domain" description="Lipid/polyisoprenoid-binding YceI-like" evidence="14">
    <location>
        <begin position="241"/>
        <end position="396"/>
    </location>
</feature>
<evidence type="ECO:0000256" key="10">
    <source>
        <dbReference type="ARBA" id="ARBA00023004"/>
    </source>
</evidence>
<gene>
    <name evidence="15" type="ORF">SUH3_05890</name>
</gene>
<dbReference type="InterPro" id="IPR007372">
    <property type="entry name" value="Lipid/polyisoprenoid-bd_YceI"/>
</dbReference>
<dbReference type="GO" id="GO:0022904">
    <property type="term" value="P:respiratory electron transport chain"/>
    <property type="evidence" value="ECO:0007669"/>
    <property type="project" value="InterPro"/>
</dbReference>
<dbReference type="InterPro" id="IPR052168">
    <property type="entry name" value="Cytochrome_b561_oxidase"/>
</dbReference>
<dbReference type="SUPFAM" id="SSF81342">
    <property type="entry name" value="Transmembrane di-heme cytochromes"/>
    <property type="match status" value="1"/>
</dbReference>
<keyword evidence="3" id="KW-0813">Transport</keyword>
<dbReference type="GO" id="GO:0005886">
    <property type="term" value="C:plasma membrane"/>
    <property type="evidence" value="ECO:0007669"/>
    <property type="project" value="UniProtKB-SubCell"/>
</dbReference>
<keyword evidence="7" id="KW-0479">Metal-binding</keyword>
<dbReference type="AlphaFoldDB" id="A0A073IW61"/>
<dbReference type="GO" id="GO:0009055">
    <property type="term" value="F:electron transfer activity"/>
    <property type="evidence" value="ECO:0007669"/>
    <property type="project" value="InterPro"/>
</dbReference>
<evidence type="ECO:0000256" key="1">
    <source>
        <dbReference type="ARBA" id="ARBA00001970"/>
    </source>
</evidence>
<proteinExistence type="inferred from homology"/>
<comment type="similarity">
    <text evidence="12">Belongs to the cytochrome b561 family.</text>
</comment>
<dbReference type="Gene3D" id="1.20.950.20">
    <property type="entry name" value="Transmembrane di-heme cytochromes, Chain C"/>
    <property type="match status" value="1"/>
</dbReference>
<keyword evidence="4" id="KW-1003">Cell membrane</keyword>
<comment type="subcellular location">
    <subcellularLocation>
        <location evidence="2">Cell membrane</location>
        <topology evidence="2">Multi-pass membrane protein</topology>
    </subcellularLocation>
</comment>
<sequence>MPLTNAEDRYGSVTKTFHWLIALLILTLIPLGLIANDMAYDTAEQLATKAWLFSLHKTLGITVFFVALARILWALTQTKPASLHPERKLETFAAETVHWLLYASLVIVPLSGWIHHAATSGFAPIWWPIGQDLPLVPKSDAVAGAFGAMHVIATNVLEASLALHVLGALKHHFIDRDSTLRRMWFGTTTATTPGGTHNMRRPAITAAVIWAVAIAFGAGLGMSGAENDGPAPTALAEVQSDWQVQNGTLSITVNQFGSDVTGSFADWTADITFDETVQNGVAGAVEATISIGSLTLGSVTDQAMGPDFFNVEEFPTASYSAEIATTTDRTTANGTLTIKDQSVPLELPFDLAIDGDTATMKATTTLDRRDFNIGDNMNDEGSLKFPVTVQIELTATRAAATN</sequence>
<dbReference type="PANTHER" id="PTHR30529">
    <property type="entry name" value="CYTOCHROME B561"/>
    <property type="match status" value="1"/>
</dbReference>
<dbReference type="RefSeq" id="WP_037929283.1">
    <property type="nucleotide sequence ID" value="NZ_CP054599.1"/>
</dbReference>
<comment type="caution">
    <text evidence="15">The sequence shown here is derived from an EMBL/GenBank/DDBJ whole genome shotgun (WGS) entry which is preliminary data.</text>
</comment>
<keyword evidence="16" id="KW-1185">Reference proteome</keyword>
<dbReference type="SUPFAM" id="SSF101874">
    <property type="entry name" value="YceI-like"/>
    <property type="match status" value="1"/>
</dbReference>
<dbReference type="InterPro" id="IPR036761">
    <property type="entry name" value="TTHA0802/YceI-like_sf"/>
</dbReference>
<evidence type="ECO:0000313" key="16">
    <source>
        <dbReference type="Proteomes" id="UP000027746"/>
    </source>
</evidence>
<keyword evidence="11 13" id="KW-0472">Membrane</keyword>
<dbReference type="Pfam" id="PF01292">
    <property type="entry name" value="Ni_hydr_CYTB"/>
    <property type="match status" value="1"/>
</dbReference>
<keyword evidence="10" id="KW-0408">Iron</keyword>
<dbReference type="GO" id="GO:0020037">
    <property type="term" value="F:heme binding"/>
    <property type="evidence" value="ECO:0007669"/>
    <property type="project" value="TreeGrafter"/>
</dbReference>
<keyword evidence="8" id="KW-0249">Electron transport</keyword>
<dbReference type="OrthoDB" id="1247465at2"/>
<evidence type="ECO:0000256" key="7">
    <source>
        <dbReference type="ARBA" id="ARBA00022723"/>
    </source>
</evidence>
<feature type="transmembrane region" description="Helical" evidence="13">
    <location>
        <begin position="96"/>
        <end position="114"/>
    </location>
</feature>
<keyword evidence="6 13" id="KW-0812">Transmembrane</keyword>
<dbReference type="GeneID" id="68869696"/>
<feature type="transmembrane region" description="Helical" evidence="13">
    <location>
        <begin position="55"/>
        <end position="76"/>
    </location>
</feature>